<reference evidence="2" key="1">
    <citation type="submission" date="2017-05" db="EMBL/GenBank/DDBJ databases">
        <title>Complete and WGS of Bordetella genogroups.</title>
        <authorList>
            <person name="Spilker T."/>
            <person name="Lipuma J."/>
        </authorList>
    </citation>
    <scope>NUCLEOTIDE SEQUENCE</scope>
    <source>
        <strain evidence="2">AU21707</strain>
    </source>
</reference>
<evidence type="ECO:0000313" key="2">
    <source>
        <dbReference type="EMBL" id="OZI23834.1"/>
    </source>
</evidence>
<protein>
    <recommendedName>
        <fullName evidence="1">AB hydrolase-1 domain-containing protein</fullName>
    </recommendedName>
</protein>
<dbReference type="InterPro" id="IPR050228">
    <property type="entry name" value="Carboxylesterase_BioH"/>
</dbReference>
<keyword evidence="3" id="KW-1185">Reference proteome</keyword>
<feature type="domain" description="AB hydrolase-1" evidence="1">
    <location>
        <begin position="28"/>
        <end position="251"/>
    </location>
</feature>
<dbReference type="InterPro" id="IPR000073">
    <property type="entry name" value="AB_hydrolase_1"/>
</dbReference>
<dbReference type="AlphaFoldDB" id="A0A261RFN0"/>
<dbReference type="SUPFAM" id="SSF53474">
    <property type="entry name" value="alpha/beta-Hydrolases"/>
    <property type="match status" value="1"/>
</dbReference>
<sequence>MTHGLGAHVQANGIRQHYLHFPGDGPTLLIIPGIVSPAILWSHVGAWLAERHDCYVLDVRGRGLSEAGPHLDYGVDACSRDVIAFIQTRKLQHPIMLGHSMGGRIALRVAASATGNEPDIFGGLVLIDPPTSGPDRRPYPVPKARTVDLLKAAHRGEALEAIQRSKAAPWPEDLQRLRAEWLSTCDERAVHVAYDDFHDQDIFADLAKTKEPVSLLCAGEGGVVSDEDIAEMKQLRNDLHAVRLPGVGHQMQAENFDAFKQALAGILSRHR</sequence>
<dbReference type="Gene3D" id="3.40.50.1820">
    <property type="entry name" value="alpha/beta hydrolase"/>
    <property type="match status" value="1"/>
</dbReference>
<dbReference type="Pfam" id="PF12697">
    <property type="entry name" value="Abhydrolase_6"/>
    <property type="match status" value="1"/>
</dbReference>
<dbReference type="EMBL" id="NEVJ01000002">
    <property type="protein sequence ID" value="OZI23834.1"/>
    <property type="molecule type" value="Genomic_DNA"/>
</dbReference>
<gene>
    <name evidence="2" type="ORF">CAL26_10485</name>
</gene>
<dbReference type="Proteomes" id="UP000216857">
    <property type="component" value="Unassembled WGS sequence"/>
</dbReference>
<dbReference type="InterPro" id="IPR029058">
    <property type="entry name" value="AB_hydrolase_fold"/>
</dbReference>
<evidence type="ECO:0000259" key="1">
    <source>
        <dbReference type="Pfam" id="PF12697"/>
    </source>
</evidence>
<dbReference type="PANTHER" id="PTHR43194">
    <property type="entry name" value="HYDROLASE ALPHA/BETA FOLD FAMILY"/>
    <property type="match status" value="1"/>
</dbReference>
<proteinExistence type="predicted"/>
<evidence type="ECO:0000313" key="3">
    <source>
        <dbReference type="Proteomes" id="UP000216857"/>
    </source>
</evidence>
<accession>A0A261RFN0</accession>
<dbReference type="PANTHER" id="PTHR43194:SF2">
    <property type="entry name" value="PEROXISOMAL MEMBRANE PROTEIN LPX1"/>
    <property type="match status" value="1"/>
</dbReference>
<dbReference type="RefSeq" id="WP_094846794.1">
    <property type="nucleotide sequence ID" value="NZ_NEVJ01000002.1"/>
</dbReference>
<organism evidence="2 3">
    <name type="scientific">Bordetella genomosp. 9</name>
    <dbReference type="NCBI Taxonomy" id="1416803"/>
    <lineage>
        <taxon>Bacteria</taxon>
        <taxon>Pseudomonadati</taxon>
        <taxon>Pseudomonadota</taxon>
        <taxon>Betaproteobacteria</taxon>
        <taxon>Burkholderiales</taxon>
        <taxon>Alcaligenaceae</taxon>
        <taxon>Bordetella</taxon>
    </lineage>
</organism>
<comment type="caution">
    <text evidence="2">The sequence shown here is derived from an EMBL/GenBank/DDBJ whole genome shotgun (WGS) entry which is preliminary data.</text>
</comment>
<dbReference type="OrthoDB" id="9808398at2"/>
<name>A0A261RFN0_9BORD</name>